<gene>
    <name evidence="2" type="ORF">OSTQU699_LOCUS7357</name>
</gene>
<dbReference type="GO" id="GO:0005615">
    <property type="term" value="C:extracellular space"/>
    <property type="evidence" value="ECO:0007669"/>
    <property type="project" value="TreeGrafter"/>
</dbReference>
<dbReference type="SUPFAM" id="SSF82153">
    <property type="entry name" value="FAS1 domain"/>
    <property type="match status" value="1"/>
</dbReference>
<proteinExistence type="predicted"/>
<feature type="domain" description="FAS1" evidence="1">
    <location>
        <begin position="26"/>
        <end position="170"/>
    </location>
</feature>
<dbReference type="Proteomes" id="UP000708148">
    <property type="component" value="Unassembled WGS sequence"/>
</dbReference>
<dbReference type="OrthoDB" id="513636at2759"/>
<dbReference type="PROSITE" id="PS50213">
    <property type="entry name" value="FAS1"/>
    <property type="match status" value="1"/>
</dbReference>
<sequence>MGQRKNYQHASQHPKRKFPALSVAPECTPLVEAATAANLTTLLAALEAAGLVDAVVSPAAPLTVFAPTNDAFDAALKALGITLKDLVADSDLLKEILLYHVLGTTVRSGDIVDGATAETLLGKDSSCGVSALTFDTKDGVVVKGGQTSAKVVVPDVETCSAVVHVIDFVLVPCPAPAQPPMHPSPMPRKAEPKKKHKLVHIVWPFDG</sequence>
<dbReference type="PANTHER" id="PTHR10900">
    <property type="entry name" value="PERIOSTIN-RELATED"/>
    <property type="match status" value="1"/>
</dbReference>
<organism evidence="2 3">
    <name type="scientific">Ostreobium quekettii</name>
    <dbReference type="NCBI Taxonomy" id="121088"/>
    <lineage>
        <taxon>Eukaryota</taxon>
        <taxon>Viridiplantae</taxon>
        <taxon>Chlorophyta</taxon>
        <taxon>core chlorophytes</taxon>
        <taxon>Ulvophyceae</taxon>
        <taxon>TCBD clade</taxon>
        <taxon>Bryopsidales</taxon>
        <taxon>Ostreobineae</taxon>
        <taxon>Ostreobiaceae</taxon>
        <taxon>Ostreobium</taxon>
    </lineage>
</organism>
<keyword evidence="3" id="KW-1185">Reference proteome</keyword>
<comment type="caution">
    <text evidence="2">The sequence shown here is derived from an EMBL/GenBank/DDBJ whole genome shotgun (WGS) entry which is preliminary data.</text>
</comment>
<reference evidence="2" key="1">
    <citation type="submission" date="2020-12" db="EMBL/GenBank/DDBJ databases">
        <authorList>
            <person name="Iha C."/>
        </authorList>
    </citation>
    <scope>NUCLEOTIDE SEQUENCE</scope>
</reference>
<dbReference type="Pfam" id="PF02469">
    <property type="entry name" value="Fasciclin"/>
    <property type="match status" value="1"/>
</dbReference>
<dbReference type="InterPro" id="IPR036378">
    <property type="entry name" value="FAS1_dom_sf"/>
</dbReference>
<evidence type="ECO:0000313" key="2">
    <source>
        <dbReference type="EMBL" id="CAD7702000.1"/>
    </source>
</evidence>
<dbReference type="AlphaFoldDB" id="A0A8S1J2L7"/>
<dbReference type="PANTHER" id="PTHR10900:SF77">
    <property type="entry name" value="FI19380P1"/>
    <property type="match status" value="1"/>
</dbReference>
<evidence type="ECO:0000313" key="3">
    <source>
        <dbReference type="Proteomes" id="UP000708148"/>
    </source>
</evidence>
<dbReference type="InterPro" id="IPR050904">
    <property type="entry name" value="Adhesion/Biosynth-related"/>
</dbReference>
<dbReference type="SMART" id="SM00554">
    <property type="entry name" value="FAS1"/>
    <property type="match status" value="1"/>
</dbReference>
<dbReference type="EMBL" id="CAJHUC010001682">
    <property type="protein sequence ID" value="CAD7702000.1"/>
    <property type="molecule type" value="Genomic_DNA"/>
</dbReference>
<accession>A0A8S1J2L7</accession>
<dbReference type="InterPro" id="IPR000782">
    <property type="entry name" value="FAS1_domain"/>
</dbReference>
<dbReference type="Gene3D" id="2.30.180.10">
    <property type="entry name" value="FAS1 domain"/>
    <property type="match status" value="1"/>
</dbReference>
<protein>
    <recommendedName>
        <fullName evidence="1">FAS1 domain-containing protein</fullName>
    </recommendedName>
</protein>
<name>A0A8S1J2L7_9CHLO</name>
<evidence type="ECO:0000259" key="1">
    <source>
        <dbReference type="PROSITE" id="PS50213"/>
    </source>
</evidence>